<organism evidence="1 2">
    <name type="scientific">Diversispora eburnea</name>
    <dbReference type="NCBI Taxonomy" id="1213867"/>
    <lineage>
        <taxon>Eukaryota</taxon>
        <taxon>Fungi</taxon>
        <taxon>Fungi incertae sedis</taxon>
        <taxon>Mucoromycota</taxon>
        <taxon>Glomeromycotina</taxon>
        <taxon>Glomeromycetes</taxon>
        <taxon>Diversisporales</taxon>
        <taxon>Diversisporaceae</taxon>
        <taxon>Diversispora</taxon>
    </lineage>
</organism>
<name>A0A9N9D5N9_9GLOM</name>
<keyword evidence="2" id="KW-1185">Reference proteome</keyword>
<dbReference type="AlphaFoldDB" id="A0A9N9D5N9"/>
<dbReference type="Proteomes" id="UP000789706">
    <property type="component" value="Unassembled WGS sequence"/>
</dbReference>
<proteinExistence type="predicted"/>
<comment type="caution">
    <text evidence="1">The sequence shown here is derived from an EMBL/GenBank/DDBJ whole genome shotgun (WGS) entry which is preliminary data.</text>
</comment>
<accession>A0A9N9D5N9</accession>
<evidence type="ECO:0000313" key="1">
    <source>
        <dbReference type="EMBL" id="CAG8623762.1"/>
    </source>
</evidence>
<dbReference type="EMBL" id="CAJVPK010003142">
    <property type="protein sequence ID" value="CAG8623762.1"/>
    <property type="molecule type" value="Genomic_DNA"/>
</dbReference>
<gene>
    <name evidence="1" type="ORF">DEBURN_LOCUS10476</name>
</gene>
<sequence length="116" mass="13507">MNIDHIKFALYPVEDSIFFFEKSTNIEELDDNKISNKGDEDEGEEVLITSFVWDFFITDHDAETDIVYTICQIKDCIRKYVHHGSTTNCIKHLRDDHHITEVSLSSKTPKEISNLK</sequence>
<evidence type="ECO:0000313" key="2">
    <source>
        <dbReference type="Proteomes" id="UP000789706"/>
    </source>
</evidence>
<reference evidence="1" key="1">
    <citation type="submission" date="2021-06" db="EMBL/GenBank/DDBJ databases">
        <authorList>
            <person name="Kallberg Y."/>
            <person name="Tangrot J."/>
            <person name="Rosling A."/>
        </authorList>
    </citation>
    <scope>NUCLEOTIDE SEQUENCE</scope>
    <source>
        <strain evidence="1">AZ414A</strain>
    </source>
</reference>
<protein>
    <submittedName>
        <fullName evidence="1">6515_t:CDS:1</fullName>
    </submittedName>
</protein>